<feature type="compositionally biased region" description="Polar residues" evidence="1">
    <location>
        <begin position="172"/>
        <end position="184"/>
    </location>
</feature>
<protein>
    <submittedName>
        <fullName evidence="2">Uncharacterized protein</fullName>
    </submittedName>
</protein>
<dbReference type="EMBL" id="AZHF01000010">
    <property type="protein sequence ID" value="OAA70064.1"/>
    <property type="molecule type" value="Genomic_DNA"/>
</dbReference>
<keyword evidence="3" id="KW-1185">Reference proteome</keyword>
<dbReference type="AlphaFoldDB" id="A0A162LFW7"/>
<proteinExistence type="predicted"/>
<organism evidence="2 3">
    <name type="scientific">Akanthomyces lecanii RCEF 1005</name>
    <dbReference type="NCBI Taxonomy" id="1081108"/>
    <lineage>
        <taxon>Eukaryota</taxon>
        <taxon>Fungi</taxon>
        <taxon>Dikarya</taxon>
        <taxon>Ascomycota</taxon>
        <taxon>Pezizomycotina</taxon>
        <taxon>Sordariomycetes</taxon>
        <taxon>Hypocreomycetidae</taxon>
        <taxon>Hypocreales</taxon>
        <taxon>Cordycipitaceae</taxon>
        <taxon>Akanthomyces</taxon>
        <taxon>Cordyceps confragosa</taxon>
    </lineage>
</organism>
<evidence type="ECO:0000313" key="3">
    <source>
        <dbReference type="Proteomes" id="UP000076881"/>
    </source>
</evidence>
<gene>
    <name evidence="2" type="ORF">LEL_09880</name>
</gene>
<feature type="region of interest" description="Disordered" evidence="1">
    <location>
        <begin position="139"/>
        <end position="208"/>
    </location>
</feature>
<name>A0A162LFW7_CORDF</name>
<feature type="compositionally biased region" description="Polar residues" evidence="1">
    <location>
        <begin position="139"/>
        <end position="156"/>
    </location>
</feature>
<sequence>MAEVLGVVSAAAQLATLCCSLLRVMKKIKGAGLTLQNYELQLQDLSLLSSSISRNPLLQTSEIGTLTQSLLSLISQANLTFVLKKHRIIRTLYILCKERDLVDTLTAVERQKLSLCLSIEQIQSDTLYEIRASIQDMSNEQQNVGKKRTAAQNSAKENPIPPSKDSDLKMNSAPSESSTATVRSDNSKTDNSKTAAAPVLTSTSGNDTYVINTPGDQIKFAGKISDVECHNNVDCVVGGTFLGDAAELRFLRNNTEIDKIYHHGEGEMDVGLQVDYRGDIKDNFDYHSVTGKIGRVAHHGTDCKGGARSKLRVGVNLTKRRDGE</sequence>
<dbReference type="OrthoDB" id="5069016at2759"/>
<comment type="caution">
    <text evidence="2">The sequence shown here is derived from an EMBL/GenBank/DDBJ whole genome shotgun (WGS) entry which is preliminary data.</text>
</comment>
<accession>A0A162LFW7</accession>
<reference evidence="2 3" key="1">
    <citation type="journal article" date="2016" name="Genome Biol. Evol.">
        <title>Divergent and convergent evolution of fungal pathogenicity.</title>
        <authorList>
            <person name="Shang Y."/>
            <person name="Xiao G."/>
            <person name="Zheng P."/>
            <person name="Cen K."/>
            <person name="Zhan S."/>
            <person name="Wang C."/>
        </authorList>
    </citation>
    <scope>NUCLEOTIDE SEQUENCE [LARGE SCALE GENOMIC DNA]</scope>
    <source>
        <strain evidence="2 3">RCEF 1005</strain>
    </source>
</reference>
<dbReference type="Proteomes" id="UP000076881">
    <property type="component" value="Unassembled WGS sequence"/>
</dbReference>
<evidence type="ECO:0000256" key="1">
    <source>
        <dbReference type="SAM" id="MobiDB-lite"/>
    </source>
</evidence>
<evidence type="ECO:0000313" key="2">
    <source>
        <dbReference type="EMBL" id="OAA70064.1"/>
    </source>
</evidence>